<evidence type="ECO:0000313" key="4">
    <source>
        <dbReference type="Proteomes" id="UP000051461"/>
    </source>
</evidence>
<dbReference type="InterPro" id="IPR002347">
    <property type="entry name" value="SDR_fam"/>
</dbReference>
<dbReference type="FunFam" id="3.40.50.720:FF:000084">
    <property type="entry name" value="Short-chain dehydrogenase reductase"/>
    <property type="match status" value="1"/>
</dbReference>
<dbReference type="PRINTS" id="PR00080">
    <property type="entry name" value="SDRFAMILY"/>
</dbReference>
<dbReference type="GO" id="GO:0008206">
    <property type="term" value="P:bile acid metabolic process"/>
    <property type="evidence" value="ECO:0007669"/>
    <property type="project" value="UniProtKB-ARBA"/>
</dbReference>
<evidence type="ECO:0000256" key="1">
    <source>
        <dbReference type="ARBA" id="ARBA00006484"/>
    </source>
</evidence>
<sequence length="255" mass="27312">MLLENQVALVTGSSRGIGAAIAKKFAAEGAVVIINYLHNQQRADELVDTIATADGQAVALQADVRDAEAVGRMITTIQENLGTLNIVVNNALNHYQFDPKKRATNWQTDWSAYQNQIDGSVKGSFNVCQAALPLLQQQPGGRIINLVSNLIESPIVPYHDYITAKTALLGYTRTLASEVGAFGVQVNAIAPGLTYPTDSSVTTKNDVRERIIEQTPTGRLTIPEDIAGSAVFLASDLSANMTGQCLYVDGGLVMH</sequence>
<dbReference type="AlphaFoldDB" id="A0A0R1H3Q6"/>
<keyword evidence="4" id="KW-1185">Reference proteome</keyword>
<dbReference type="GO" id="GO:0016491">
    <property type="term" value="F:oxidoreductase activity"/>
    <property type="evidence" value="ECO:0007669"/>
    <property type="project" value="UniProtKB-KW"/>
</dbReference>
<evidence type="ECO:0000313" key="3">
    <source>
        <dbReference type="EMBL" id="KRK41023.1"/>
    </source>
</evidence>
<dbReference type="OrthoDB" id="9805904at2"/>
<comment type="caution">
    <text evidence="3">The sequence shown here is derived from an EMBL/GenBank/DDBJ whole genome shotgun (WGS) entry which is preliminary data.</text>
</comment>
<reference evidence="3 4" key="1">
    <citation type="journal article" date="2015" name="Genome Announc.">
        <title>Expanding the biotechnology potential of lactobacilli through comparative genomics of 213 strains and associated genera.</title>
        <authorList>
            <person name="Sun Z."/>
            <person name="Harris H.M."/>
            <person name="McCann A."/>
            <person name="Guo C."/>
            <person name="Argimon S."/>
            <person name="Zhang W."/>
            <person name="Yang X."/>
            <person name="Jeffery I.B."/>
            <person name="Cooney J.C."/>
            <person name="Kagawa T.F."/>
            <person name="Liu W."/>
            <person name="Song Y."/>
            <person name="Salvetti E."/>
            <person name="Wrobel A."/>
            <person name="Rasinkangas P."/>
            <person name="Parkhill J."/>
            <person name="Rea M.C."/>
            <person name="O'Sullivan O."/>
            <person name="Ritari J."/>
            <person name="Douillard F.P."/>
            <person name="Paul Ross R."/>
            <person name="Yang R."/>
            <person name="Briner A.E."/>
            <person name="Felis G.E."/>
            <person name="de Vos W.M."/>
            <person name="Barrangou R."/>
            <person name="Klaenhammer T.R."/>
            <person name="Caufield P.W."/>
            <person name="Cui Y."/>
            <person name="Zhang H."/>
            <person name="O'Toole P.W."/>
        </authorList>
    </citation>
    <scope>NUCLEOTIDE SEQUENCE [LARGE SCALE GENOMIC DNA]</scope>
    <source>
        <strain evidence="3 4">DSM 20003</strain>
    </source>
</reference>
<organism evidence="3 4">
    <name type="scientific">Loigolactobacillus bifermentans DSM 20003</name>
    <dbReference type="NCBI Taxonomy" id="1423726"/>
    <lineage>
        <taxon>Bacteria</taxon>
        <taxon>Bacillati</taxon>
        <taxon>Bacillota</taxon>
        <taxon>Bacilli</taxon>
        <taxon>Lactobacillales</taxon>
        <taxon>Lactobacillaceae</taxon>
        <taxon>Loigolactobacillus</taxon>
    </lineage>
</organism>
<gene>
    <name evidence="3" type="ORF">FC07_GL001721</name>
</gene>
<dbReference type="InterPro" id="IPR050259">
    <property type="entry name" value="SDR"/>
</dbReference>
<dbReference type="Proteomes" id="UP000051461">
    <property type="component" value="Unassembled WGS sequence"/>
</dbReference>
<dbReference type="PATRIC" id="fig|1423726.3.peg.1781"/>
<dbReference type="InterPro" id="IPR036291">
    <property type="entry name" value="NAD(P)-bd_dom_sf"/>
</dbReference>
<dbReference type="Gene3D" id="3.40.50.720">
    <property type="entry name" value="NAD(P)-binding Rossmann-like Domain"/>
    <property type="match status" value="1"/>
</dbReference>
<keyword evidence="2" id="KW-0560">Oxidoreductase</keyword>
<dbReference type="PANTHER" id="PTHR42879:SF2">
    <property type="entry name" value="3-OXOACYL-[ACYL-CARRIER-PROTEIN] REDUCTASE FABG"/>
    <property type="match status" value="1"/>
</dbReference>
<accession>A0A0R1H3Q6</accession>
<name>A0A0R1H3Q6_9LACO</name>
<dbReference type="PANTHER" id="PTHR42879">
    <property type="entry name" value="3-OXOACYL-(ACYL-CARRIER-PROTEIN) REDUCTASE"/>
    <property type="match status" value="1"/>
</dbReference>
<dbReference type="EMBL" id="AZDA01000001">
    <property type="protein sequence ID" value="KRK41023.1"/>
    <property type="molecule type" value="Genomic_DNA"/>
</dbReference>
<dbReference type="PRINTS" id="PR00081">
    <property type="entry name" value="GDHRDH"/>
</dbReference>
<proteinExistence type="inferred from homology"/>
<dbReference type="RefSeq" id="WP_057903150.1">
    <property type="nucleotide sequence ID" value="NZ_AZDA01000001.1"/>
</dbReference>
<dbReference type="SUPFAM" id="SSF51735">
    <property type="entry name" value="NAD(P)-binding Rossmann-fold domains"/>
    <property type="match status" value="1"/>
</dbReference>
<protein>
    <submittedName>
        <fullName evidence="3">3-oxoacyl-ACP reductase</fullName>
    </submittedName>
</protein>
<dbReference type="STRING" id="1423726.FC07_GL001721"/>
<evidence type="ECO:0000256" key="2">
    <source>
        <dbReference type="ARBA" id="ARBA00023002"/>
    </source>
</evidence>
<dbReference type="Pfam" id="PF13561">
    <property type="entry name" value="adh_short_C2"/>
    <property type="match status" value="1"/>
</dbReference>
<comment type="similarity">
    <text evidence="1">Belongs to the short-chain dehydrogenases/reductases (SDR) family.</text>
</comment>